<evidence type="ECO:0000256" key="3">
    <source>
        <dbReference type="ARBA" id="ARBA00022737"/>
    </source>
</evidence>
<keyword evidence="2" id="KW-0479">Metal-binding</keyword>
<dbReference type="Proteomes" id="UP000654370">
    <property type="component" value="Unassembled WGS sequence"/>
</dbReference>
<dbReference type="PROSITE" id="PS00678">
    <property type="entry name" value="WD_REPEATS_1"/>
    <property type="match status" value="2"/>
</dbReference>
<dbReference type="InterPro" id="IPR037590">
    <property type="entry name" value="WDR24"/>
</dbReference>
<dbReference type="GO" id="GO:1904263">
    <property type="term" value="P:positive regulation of TORC1 signaling"/>
    <property type="evidence" value="ECO:0007669"/>
    <property type="project" value="TreeGrafter"/>
</dbReference>
<accession>A0A8H7UD55</accession>
<keyword evidence="1 6" id="KW-0853">WD repeat</keyword>
<protein>
    <recommendedName>
        <fullName evidence="8">WDR59/RTC1-like RING zinc finger domain-containing protein</fullName>
    </recommendedName>
</protein>
<feature type="region of interest" description="Disordered" evidence="7">
    <location>
        <begin position="23"/>
        <end position="43"/>
    </location>
</feature>
<dbReference type="EMBL" id="JAEPQZ010000009">
    <property type="protein sequence ID" value="KAG2177202.1"/>
    <property type="molecule type" value="Genomic_DNA"/>
</dbReference>
<dbReference type="SUPFAM" id="SSF50978">
    <property type="entry name" value="WD40 repeat-like"/>
    <property type="match status" value="1"/>
</dbReference>
<feature type="repeat" description="WD" evidence="6">
    <location>
        <begin position="243"/>
        <end position="284"/>
    </location>
</feature>
<sequence length="735" mass="82090">MPANSRGPLQFATQTALNASRLSSDSTIGTNTTVTSQQDGNDNVTFYDSPTSPPYQAIKYQLPGALNALSSSPDGEYVVVAGREVLKVLHVTDQEATEYINLRTGSNLSLNYSSNDVKWGNNGTRNKIATAATNGAIIIWDLNKSGRKTDRVISEHSRAVNRVCFQPNNGYILLSASQDGNIKAWDLRDPKAAAKYSYEGKSESVRDVQFNPMHTHEFAAGFETGTIQKWDMRNPKLIYERKVSAHNGPCLTVDWHPDGRTLASGGRDRTIKVWDMNSDSRKPQYTIRTMASVSRIQWRPGYDNEIASCALLSDNGLHVWDVRRPNIAKYTFDEHSTTPTGFQWLSPDVVISCAKDRYFMRHEIVGAYKPIELLRKNGIGWNIHGDLVFSIDKSTGHQFVDEASTPGLTNQASRKSSRNRTTTGEELSLQYIPPQTCGIAHLPLFDYGTFSVFAQNYVINGENLKLACETNAKIAWSMQRFRAAQTWKIVQLLFADVEEERDSEQANGIDENYHNMSVTKALTANGNEVISESDSESSVSPVNEDEKDNEEASSSDSSESLESPIISQNQEIINDLFHYYTEQSDVQMCVTLYLIVQQYVHINADQLEDWFTSYIDLLRRFKLWTSATDIINACPIDNVRALNLNATTINITCNNCFKLVLGTAQGSWACDKCHKLLNPCSVCHQTVRGLYVWCQGCNHGGHLGHMRDWFSMKSQCPTGCGHTCTLDMSTQGSTE</sequence>
<name>A0A8H7UD55_MORIS</name>
<feature type="repeat" description="WD" evidence="6">
    <location>
        <begin position="153"/>
        <end position="195"/>
    </location>
</feature>
<dbReference type="InterPro" id="IPR020472">
    <property type="entry name" value="WD40_PAC1"/>
</dbReference>
<dbReference type="PROSITE" id="PS50082">
    <property type="entry name" value="WD_REPEATS_2"/>
    <property type="match status" value="2"/>
</dbReference>
<evidence type="ECO:0000256" key="5">
    <source>
        <dbReference type="ARBA" id="ARBA00022833"/>
    </source>
</evidence>
<feature type="domain" description="WDR59/RTC1-like RING zinc finger" evidence="8">
    <location>
        <begin position="678"/>
        <end position="725"/>
    </location>
</feature>
<dbReference type="GO" id="GO:0008270">
    <property type="term" value="F:zinc ion binding"/>
    <property type="evidence" value="ECO:0007669"/>
    <property type="project" value="UniProtKB-KW"/>
</dbReference>
<evidence type="ECO:0000313" key="10">
    <source>
        <dbReference type="Proteomes" id="UP000654370"/>
    </source>
</evidence>
<dbReference type="CDD" id="cd16693">
    <property type="entry name" value="mRING-H2-C3H3C2_WDR24"/>
    <property type="match status" value="1"/>
</dbReference>
<dbReference type="GO" id="GO:0005774">
    <property type="term" value="C:vacuolar membrane"/>
    <property type="evidence" value="ECO:0007669"/>
    <property type="project" value="TreeGrafter"/>
</dbReference>
<dbReference type="OrthoDB" id="60955at2759"/>
<dbReference type="PANTHER" id="PTHR46200:SF1">
    <property type="entry name" value="GATOR COMPLEX PROTEIN WDR24"/>
    <property type="match status" value="1"/>
</dbReference>
<evidence type="ECO:0000256" key="4">
    <source>
        <dbReference type="ARBA" id="ARBA00022771"/>
    </source>
</evidence>
<dbReference type="GO" id="GO:0061700">
    <property type="term" value="C:GATOR2 complex"/>
    <property type="evidence" value="ECO:0007669"/>
    <property type="project" value="TreeGrafter"/>
</dbReference>
<reference evidence="9" key="1">
    <citation type="submission" date="2020-12" db="EMBL/GenBank/DDBJ databases">
        <title>Metabolic potential, ecology and presence of endohyphal bacteria is reflected in genomic diversity of Mucoromycotina.</title>
        <authorList>
            <person name="Muszewska A."/>
            <person name="Okrasinska A."/>
            <person name="Steczkiewicz K."/>
            <person name="Drgas O."/>
            <person name="Orlowska M."/>
            <person name="Perlinska-Lenart U."/>
            <person name="Aleksandrzak-Piekarczyk T."/>
            <person name="Szatraj K."/>
            <person name="Zielenkiewicz U."/>
            <person name="Pilsyk S."/>
            <person name="Malc E."/>
            <person name="Mieczkowski P."/>
            <person name="Kruszewska J.S."/>
            <person name="Biernat P."/>
            <person name="Pawlowska J."/>
        </authorList>
    </citation>
    <scope>NUCLEOTIDE SEQUENCE</scope>
    <source>
        <strain evidence="9">WA0000067209</strain>
    </source>
</reference>
<evidence type="ECO:0000313" key="9">
    <source>
        <dbReference type="EMBL" id="KAG2177202.1"/>
    </source>
</evidence>
<dbReference type="GO" id="GO:0005829">
    <property type="term" value="C:cytosol"/>
    <property type="evidence" value="ECO:0007669"/>
    <property type="project" value="TreeGrafter"/>
</dbReference>
<evidence type="ECO:0000256" key="1">
    <source>
        <dbReference type="ARBA" id="ARBA00022574"/>
    </source>
</evidence>
<gene>
    <name evidence="9" type="ORF">INT43_007859</name>
</gene>
<feature type="compositionally biased region" description="Acidic residues" evidence="7">
    <location>
        <begin position="543"/>
        <end position="553"/>
    </location>
</feature>
<dbReference type="PANTHER" id="PTHR46200">
    <property type="entry name" value="GATOR COMPLEX PROTEIN WDR24"/>
    <property type="match status" value="1"/>
</dbReference>
<evidence type="ECO:0000259" key="8">
    <source>
        <dbReference type="Pfam" id="PF17120"/>
    </source>
</evidence>
<keyword evidence="10" id="KW-1185">Reference proteome</keyword>
<dbReference type="Pfam" id="PF17120">
    <property type="entry name" value="zf-RING_16"/>
    <property type="match status" value="1"/>
</dbReference>
<dbReference type="InterPro" id="IPR036322">
    <property type="entry name" value="WD40_repeat_dom_sf"/>
</dbReference>
<organism evidence="9 10">
    <name type="scientific">Mortierella isabellina</name>
    <name type="common">Filamentous fungus</name>
    <name type="synonym">Umbelopsis isabellina</name>
    <dbReference type="NCBI Taxonomy" id="91625"/>
    <lineage>
        <taxon>Eukaryota</taxon>
        <taxon>Fungi</taxon>
        <taxon>Fungi incertae sedis</taxon>
        <taxon>Mucoromycota</taxon>
        <taxon>Mucoromycotina</taxon>
        <taxon>Umbelopsidomycetes</taxon>
        <taxon>Umbelopsidales</taxon>
        <taxon>Umbelopsidaceae</taxon>
        <taxon>Umbelopsis</taxon>
    </lineage>
</organism>
<dbReference type="InterPro" id="IPR019775">
    <property type="entry name" value="WD40_repeat_CS"/>
</dbReference>
<dbReference type="InterPro" id="IPR049566">
    <property type="entry name" value="WDR59_RTC1-like_RING_Znf"/>
</dbReference>
<dbReference type="InterPro" id="IPR001680">
    <property type="entry name" value="WD40_rpt"/>
</dbReference>
<dbReference type="InterPro" id="IPR015943">
    <property type="entry name" value="WD40/YVTN_repeat-like_dom_sf"/>
</dbReference>
<dbReference type="AlphaFoldDB" id="A0A8H7UD55"/>
<dbReference type="Gene3D" id="2.130.10.10">
    <property type="entry name" value="YVTN repeat-like/Quinoprotein amine dehydrogenase"/>
    <property type="match status" value="2"/>
</dbReference>
<feature type="region of interest" description="Disordered" evidence="7">
    <location>
        <begin position="530"/>
        <end position="563"/>
    </location>
</feature>
<comment type="caution">
    <text evidence="9">The sequence shown here is derived from an EMBL/GenBank/DDBJ whole genome shotgun (WGS) entry which is preliminary data.</text>
</comment>
<keyword evidence="5" id="KW-0862">Zinc</keyword>
<feature type="compositionally biased region" description="Low complexity" evidence="7">
    <location>
        <begin position="554"/>
        <end position="563"/>
    </location>
</feature>
<dbReference type="PROSITE" id="PS50294">
    <property type="entry name" value="WD_REPEATS_REGION"/>
    <property type="match status" value="2"/>
</dbReference>
<evidence type="ECO:0000256" key="2">
    <source>
        <dbReference type="ARBA" id="ARBA00022723"/>
    </source>
</evidence>
<evidence type="ECO:0000256" key="7">
    <source>
        <dbReference type="SAM" id="MobiDB-lite"/>
    </source>
</evidence>
<dbReference type="PRINTS" id="PR00320">
    <property type="entry name" value="GPROTEINBRPT"/>
</dbReference>
<keyword evidence="3" id="KW-0677">Repeat</keyword>
<dbReference type="Pfam" id="PF00400">
    <property type="entry name" value="WD40"/>
    <property type="match status" value="2"/>
</dbReference>
<keyword evidence="4" id="KW-0863">Zinc-finger</keyword>
<evidence type="ECO:0000256" key="6">
    <source>
        <dbReference type="PROSITE-ProRule" id="PRU00221"/>
    </source>
</evidence>
<dbReference type="GO" id="GO:0016239">
    <property type="term" value="P:positive regulation of macroautophagy"/>
    <property type="evidence" value="ECO:0007669"/>
    <property type="project" value="TreeGrafter"/>
</dbReference>
<feature type="compositionally biased region" description="Low complexity" evidence="7">
    <location>
        <begin position="530"/>
        <end position="542"/>
    </location>
</feature>
<dbReference type="SMART" id="SM00320">
    <property type="entry name" value="WD40"/>
    <property type="match status" value="5"/>
</dbReference>
<proteinExistence type="predicted"/>